<comment type="caution">
    <text evidence="1">The sequence shown here is derived from an EMBL/GenBank/DDBJ whole genome shotgun (WGS) entry which is preliminary data.</text>
</comment>
<reference evidence="1 2" key="1">
    <citation type="submission" date="2019-05" db="EMBL/GenBank/DDBJ databases">
        <title>Another draft genome of Portunus trituberculatus and its Hox gene families provides insights of decapod evolution.</title>
        <authorList>
            <person name="Jeong J.-H."/>
            <person name="Song I."/>
            <person name="Kim S."/>
            <person name="Choi T."/>
            <person name="Kim D."/>
            <person name="Ryu S."/>
            <person name="Kim W."/>
        </authorList>
    </citation>
    <scope>NUCLEOTIDE SEQUENCE [LARGE SCALE GENOMIC DNA]</scope>
    <source>
        <tissue evidence="1">Muscle</tissue>
    </source>
</reference>
<protein>
    <submittedName>
        <fullName evidence="1">Uncharacterized protein</fullName>
    </submittedName>
</protein>
<dbReference type="EMBL" id="VSRR010010107">
    <property type="protein sequence ID" value="MPC51334.1"/>
    <property type="molecule type" value="Genomic_DNA"/>
</dbReference>
<sequence length="73" mass="8175">MADGGRSASSEYLSWNNKSIEDTREFFRAAQANFFKNVDSALNFEPETSSVTTFPAQSARLNVGRHCERILTV</sequence>
<gene>
    <name evidence="1" type="ORF">E2C01_045178</name>
</gene>
<proteinExistence type="predicted"/>
<accession>A0A5B7G4C0</accession>
<evidence type="ECO:0000313" key="2">
    <source>
        <dbReference type="Proteomes" id="UP000324222"/>
    </source>
</evidence>
<dbReference type="AlphaFoldDB" id="A0A5B7G4C0"/>
<organism evidence="1 2">
    <name type="scientific">Portunus trituberculatus</name>
    <name type="common">Swimming crab</name>
    <name type="synonym">Neptunus trituberculatus</name>
    <dbReference type="NCBI Taxonomy" id="210409"/>
    <lineage>
        <taxon>Eukaryota</taxon>
        <taxon>Metazoa</taxon>
        <taxon>Ecdysozoa</taxon>
        <taxon>Arthropoda</taxon>
        <taxon>Crustacea</taxon>
        <taxon>Multicrustacea</taxon>
        <taxon>Malacostraca</taxon>
        <taxon>Eumalacostraca</taxon>
        <taxon>Eucarida</taxon>
        <taxon>Decapoda</taxon>
        <taxon>Pleocyemata</taxon>
        <taxon>Brachyura</taxon>
        <taxon>Eubrachyura</taxon>
        <taxon>Portunoidea</taxon>
        <taxon>Portunidae</taxon>
        <taxon>Portuninae</taxon>
        <taxon>Portunus</taxon>
    </lineage>
</organism>
<name>A0A5B7G4C0_PORTR</name>
<evidence type="ECO:0000313" key="1">
    <source>
        <dbReference type="EMBL" id="MPC51334.1"/>
    </source>
</evidence>
<dbReference type="Proteomes" id="UP000324222">
    <property type="component" value="Unassembled WGS sequence"/>
</dbReference>
<keyword evidence="2" id="KW-1185">Reference proteome</keyword>